<gene>
    <name evidence="3" type="ORF">AA0117_g6356</name>
    <name evidence="2" type="ORF">CC77DRAFT_1098274</name>
</gene>
<feature type="region of interest" description="Disordered" evidence="1">
    <location>
        <begin position="28"/>
        <end position="49"/>
    </location>
</feature>
<dbReference type="EMBL" id="PDXD01000014">
    <property type="protein sequence ID" value="RYN75404.1"/>
    <property type="molecule type" value="Genomic_DNA"/>
</dbReference>
<feature type="region of interest" description="Disordered" evidence="1">
    <location>
        <begin position="108"/>
        <end position="230"/>
    </location>
</feature>
<name>A0A177DB03_ALTAL</name>
<dbReference type="Proteomes" id="UP000291422">
    <property type="component" value="Unassembled WGS sequence"/>
</dbReference>
<evidence type="ECO:0000313" key="4">
    <source>
        <dbReference type="Proteomes" id="UP000077248"/>
    </source>
</evidence>
<proteinExistence type="predicted"/>
<dbReference type="GeneID" id="29115532"/>
<evidence type="ECO:0000313" key="2">
    <source>
        <dbReference type="EMBL" id="OAG16696.1"/>
    </source>
</evidence>
<reference evidence="3" key="3">
    <citation type="journal article" date="2019" name="J. ISSAAS">
        <title>Genomics, evolutionary history and diagnostics of the Alternaria alternata species group including apple and Asian pear pathotypes.</title>
        <authorList>
            <person name="Armitage A.D."/>
            <person name="Cockerton H.M."/>
            <person name="Sreenivasaprasad S."/>
            <person name="Woodhall J."/>
            <person name="Lane C."/>
            <person name="Harrison R.J."/>
            <person name="Clarkson J.P."/>
        </authorList>
    </citation>
    <scope>NUCLEOTIDE SEQUENCE</scope>
    <source>
        <strain evidence="3">FERA 1177</strain>
    </source>
</reference>
<dbReference type="Proteomes" id="UP000077248">
    <property type="component" value="Unassembled WGS sequence"/>
</dbReference>
<dbReference type="VEuPathDB" id="FungiDB:CC77DRAFT_1098274"/>
<organism evidence="2 4">
    <name type="scientific">Alternaria alternata</name>
    <name type="common">Alternaria rot fungus</name>
    <name type="synonym">Torula alternata</name>
    <dbReference type="NCBI Taxonomy" id="5599"/>
    <lineage>
        <taxon>Eukaryota</taxon>
        <taxon>Fungi</taxon>
        <taxon>Dikarya</taxon>
        <taxon>Ascomycota</taxon>
        <taxon>Pezizomycotina</taxon>
        <taxon>Dothideomycetes</taxon>
        <taxon>Pleosporomycetidae</taxon>
        <taxon>Pleosporales</taxon>
        <taxon>Pleosporineae</taxon>
        <taxon>Pleosporaceae</taxon>
        <taxon>Alternaria</taxon>
        <taxon>Alternaria sect. Alternaria</taxon>
        <taxon>Alternaria alternata complex</taxon>
    </lineage>
</organism>
<dbReference type="STRING" id="5599.A0A177DB03"/>
<evidence type="ECO:0000313" key="5">
    <source>
        <dbReference type="Proteomes" id="UP000291422"/>
    </source>
</evidence>
<feature type="compositionally biased region" description="Basic and acidic residues" evidence="1">
    <location>
        <begin position="125"/>
        <end position="140"/>
    </location>
</feature>
<protein>
    <submittedName>
        <fullName evidence="2">Uncharacterized protein</fullName>
    </submittedName>
</protein>
<feature type="compositionally biased region" description="Basic and acidic residues" evidence="1">
    <location>
        <begin position="216"/>
        <end position="230"/>
    </location>
</feature>
<keyword evidence="4" id="KW-1185">Reference proteome</keyword>
<evidence type="ECO:0000313" key="3">
    <source>
        <dbReference type="EMBL" id="RYN75404.1"/>
    </source>
</evidence>
<reference evidence="5" key="2">
    <citation type="journal article" date="2019" name="bioRxiv">
        <title>Genomics, evolutionary history and diagnostics of the Alternaria alternata species group including apple and Asian pear pathotypes.</title>
        <authorList>
            <person name="Armitage A.D."/>
            <person name="Cockerton H.M."/>
            <person name="Sreenivasaprasad S."/>
            <person name="Woodhall J.W."/>
            <person name="Lane C.R."/>
            <person name="Harrison R.J."/>
            <person name="Clarkson J.P."/>
        </authorList>
    </citation>
    <scope>NUCLEOTIDE SEQUENCE [LARGE SCALE GENOMIC DNA]</scope>
    <source>
        <strain evidence="5">FERA 1177</strain>
    </source>
</reference>
<dbReference type="RefSeq" id="XP_018382117.1">
    <property type="nucleotide sequence ID" value="XM_018529938.1"/>
</dbReference>
<dbReference type="EMBL" id="KV441489">
    <property type="protein sequence ID" value="OAG16696.1"/>
    <property type="molecule type" value="Genomic_DNA"/>
</dbReference>
<dbReference type="KEGG" id="aalt:CC77DRAFT_1098274"/>
<sequence length="230" mass="24596">MQPLRFAKLRAASAANTKQATKCPRSFRFHPSQNGAQRRTIGSMGSNPEAKTSDVTVMAGLGLAVGGIYLALSNDLRPLSHRDHEANLQAHPTQPGKLVGENDENMRSHRITKGDDPSAPGAGRPDQDIGLRGHSSKDSSKAMNPGAISPDVADPSDPRGKPRSFNYMSGKQEGLSNGNTHHSSQISKQPEMSKKGEGVAETAKLKGTVSTNRPGPENKEQRGKAQMEKE</sequence>
<feature type="compositionally biased region" description="Polar residues" evidence="1">
    <location>
        <begin position="166"/>
        <end position="190"/>
    </location>
</feature>
<reference evidence="2 4" key="1">
    <citation type="submission" date="2016-05" db="EMBL/GenBank/DDBJ databases">
        <title>Comparative analysis of secretome profiles of manganese(II)-oxidizing ascomycete fungi.</title>
        <authorList>
            <consortium name="DOE Joint Genome Institute"/>
            <person name="Zeiner C.A."/>
            <person name="Purvine S.O."/>
            <person name="Zink E.M."/>
            <person name="Wu S."/>
            <person name="Pasa-Tolic L."/>
            <person name="Chaput D.L."/>
            <person name="Haridas S."/>
            <person name="Grigoriev I.V."/>
            <person name="Santelli C.M."/>
            <person name="Hansel C.M."/>
        </authorList>
    </citation>
    <scope>NUCLEOTIDE SEQUENCE [LARGE SCALE GENOMIC DNA]</scope>
    <source>
        <strain evidence="2 4">SRC1lrK2f</strain>
    </source>
</reference>
<accession>A0A177DB03</accession>
<evidence type="ECO:0000256" key="1">
    <source>
        <dbReference type="SAM" id="MobiDB-lite"/>
    </source>
</evidence>
<dbReference type="AlphaFoldDB" id="A0A177DB03"/>